<dbReference type="Pfam" id="PF00557">
    <property type="entry name" value="Peptidase_M24"/>
    <property type="match status" value="1"/>
</dbReference>
<dbReference type="NCBIfam" id="TIGR00495">
    <property type="entry name" value="crvDNA_42K"/>
    <property type="match status" value="1"/>
</dbReference>
<feature type="domain" description="Rhodanese" evidence="2">
    <location>
        <begin position="744"/>
        <end position="838"/>
    </location>
</feature>
<dbReference type="InterPro" id="IPR001307">
    <property type="entry name" value="Thiosulphate_STrfase_CS"/>
</dbReference>
<dbReference type="PROSITE" id="PS00380">
    <property type="entry name" value="RHODANESE_1"/>
    <property type="match status" value="1"/>
</dbReference>
<keyword evidence="3" id="KW-0378">Hydrolase</keyword>
<dbReference type="Proteomes" id="UP000243217">
    <property type="component" value="Unassembled WGS sequence"/>
</dbReference>
<keyword evidence="3" id="KW-0482">Metalloprotease</keyword>
<dbReference type="SMART" id="SM00450">
    <property type="entry name" value="RHOD"/>
    <property type="match status" value="2"/>
</dbReference>
<dbReference type="InterPro" id="IPR036005">
    <property type="entry name" value="Creatinase/aminopeptidase-like"/>
</dbReference>
<dbReference type="Gene3D" id="1.10.10.10">
    <property type="entry name" value="Winged helix-like DNA-binding domain superfamily/Winged helix DNA-binding domain"/>
    <property type="match status" value="1"/>
</dbReference>
<dbReference type="InterPro" id="IPR004545">
    <property type="entry name" value="PA2G4"/>
</dbReference>
<name>A0A1V9Z095_9STRA</name>
<dbReference type="InterPro" id="IPR036873">
    <property type="entry name" value="Rhodanese-like_dom_sf"/>
</dbReference>
<feature type="non-terminal residue" evidence="3">
    <location>
        <position position="1"/>
    </location>
</feature>
<dbReference type="Pfam" id="PF00581">
    <property type="entry name" value="Rhodanese"/>
    <property type="match status" value="2"/>
</dbReference>
<keyword evidence="4" id="KW-1185">Reference proteome</keyword>
<dbReference type="PANTHER" id="PTHR10804">
    <property type="entry name" value="PROTEASE FAMILY M24 METHIONYL AMINOPEPTIDASE, AMINOPEPTIDASE P"/>
    <property type="match status" value="1"/>
</dbReference>
<keyword evidence="3" id="KW-0645">Protease</keyword>
<dbReference type="Gene3D" id="3.40.250.10">
    <property type="entry name" value="Rhodanese-like domain"/>
    <property type="match status" value="2"/>
</dbReference>
<dbReference type="SUPFAM" id="SSF46785">
    <property type="entry name" value="Winged helix' DNA-binding domain"/>
    <property type="match status" value="1"/>
</dbReference>
<dbReference type="GO" id="GO:0008237">
    <property type="term" value="F:metallopeptidase activity"/>
    <property type="evidence" value="ECO:0007669"/>
    <property type="project" value="UniProtKB-KW"/>
</dbReference>
<dbReference type="InterPro" id="IPR000994">
    <property type="entry name" value="Pept_M24"/>
</dbReference>
<dbReference type="EMBL" id="JNBS01002428">
    <property type="protein sequence ID" value="OQR91425.1"/>
    <property type="molecule type" value="Genomic_DNA"/>
</dbReference>
<evidence type="ECO:0000313" key="3">
    <source>
        <dbReference type="EMBL" id="OQR91425.1"/>
    </source>
</evidence>
<dbReference type="GO" id="GO:0004792">
    <property type="term" value="F:thiosulfate-cyanide sulfurtransferase activity"/>
    <property type="evidence" value="ECO:0007669"/>
    <property type="project" value="InterPro"/>
</dbReference>
<feature type="domain" description="Rhodanese" evidence="2">
    <location>
        <begin position="878"/>
        <end position="988"/>
    </location>
</feature>
<sequence>DHDAAEIQAPIVEDCSNSDVVTKYRLAAEIAQSALDGVIAQLAPGKSVVELCAFGDAIIAARAGTVYKNKKVEKGIAFPTCISVNEIVCHFSPLPSEGIEIKAGDWVKIDLGCHIDGYIAVVAHTVIVPEKEGDDLIVIGGQADVLKCAQDAIELCARLIKPGNTNHQVTEALEKLAESYGVKSLHGTLMHQMKRFVIDGTKTIAQKHDPEAKTAKVTFEANEVYAIDVAFTTGLDKPVASERRTTVFKRQVDKSYRLKMKASRYVFSEINSKFPTLPFTIRAFADEAQSRMGVVECVKHDLLTPFPILEGREGDHIAHLKATVLLMPNGTAKITGLSLPLERINSDKVVSPEIAAILSSSLKKKSKKKKSKSASAAKEEIQQDILIGSKCLHLFSRNFAVELIASFRYKEVESSVFLVLSTKHKMSQSNAGIVFTGPFYRLKAMEKPPYCLYCTSASTSNDALSCSLCGREKQVPWLCRSKLQIDLGTRIMLRTPLTTYLGVVTAVDVLRRTIEIFYGAQMHPVQWKIQIIPLQMLSIIEPLPLESPWHSILDCHGLCPECRLPFRMANMSPNFYDSHESKIRAAVAMKERLKFHQSQLQTLNDCKLQAKSVHASSRTLVELTAKIRQEQFKIHGIQKQLEPIQEWCPHCGHTHLFPIYWLCYQCIITTNKKQMKILMLISIFISTNNDYFNAAFMIDGFTVNQPRKMMLLRPKLLSRCILHRSFTSAVNNSSLVNPEWVLDNASNVRVVDCGSPDAYTRGHVPGAKLFPMPTKDQQDPRKMIPEAYFHACLKHLDVGTDTTLVFYDDQFSLNATRAWWILDGGWQYWVKNDYEVAIDDKATAPPTSSTLPSLEPEKKLSIDLAEMNRIVDDAKSLYQIIDTRSIEEFTGVAAHGNARPGHVPRAIHWEWRDTIDSSTGKFKSPGELRAVADKLGLVADKPVVTYCQRAIRGAHMAFVLDALLGFKDVRVYEGSMLEYLNDPNTNVATN</sequence>
<dbReference type="InterPro" id="IPR036390">
    <property type="entry name" value="WH_DNA-bd_sf"/>
</dbReference>
<dbReference type="OrthoDB" id="5876363at2759"/>
<dbReference type="CDD" id="cd01089">
    <property type="entry name" value="PA2G4-like"/>
    <property type="match status" value="1"/>
</dbReference>
<dbReference type="InterPro" id="IPR036388">
    <property type="entry name" value="WH-like_DNA-bd_sf"/>
</dbReference>
<comment type="similarity">
    <text evidence="1">Belongs to the peptidase M24 family.</text>
</comment>
<evidence type="ECO:0000259" key="2">
    <source>
        <dbReference type="PROSITE" id="PS50206"/>
    </source>
</evidence>
<dbReference type="PROSITE" id="PS50206">
    <property type="entry name" value="RHODANESE_3"/>
    <property type="match status" value="2"/>
</dbReference>
<evidence type="ECO:0000256" key="1">
    <source>
        <dbReference type="ARBA" id="ARBA00007319"/>
    </source>
</evidence>
<accession>A0A1V9Z095</accession>
<dbReference type="CDD" id="cd01449">
    <property type="entry name" value="TST_Repeat_2"/>
    <property type="match status" value="1"/>
</dbReference>
<dbReference type="PRINTS" id="PR00599">
    <property type="entry name" value="MAPEPTIDASE"/>
</dbReference>
<dbReference type="AlphaFoldDB" id="A0A1V9Z095"/>
<dbReference type="InterPro" id="IPR001763">
    <property type="entry name" value="Rhodanese-like_dom"/>
</dbReference>
<dbReference type="PANTHER" id="PTHR10804:SF11">
    <property type="entry name" value="PROLIFERATION-ASSOCIATED PROTEIN 2G4"/>
    <property type="match status" value="1"/>
</dbReference>
<gene>
    <name evidence="3" type="ORF">THRCLA_09003</name>
</gene>
<dbReference type="GO" id="GO:0006508">
    <property type="term" value="P:proteolysis"/>
    <property type="evidence" value="ECO:0007669"/>
    <property type="project" value="UniProtKB-KW"/>
</dbReference>
<protein>
    <submittedName>
        <fullName evidence="3">Proliferation-associated protein, metalloprotease family M24X</fullName>
    </submittedName>
</protein>
<dbReference type="InterPro" id="IPR047113">
    <property type="entry name" value="PA2G4/ARX1"/>
</dbReference>
<dbReference type="SUPFAM" id="SSF52821">
    <property type="entry name" value="Rhodanese/Cell cycle control phosphatase"/>
    <property type="match status" value="2"/>
</dbReference>
<reference evidence="3 4" key="1">
    <citation type="journal article" date="2014" name="Genome Biol. Evol.">
        <title>The secreted proteins of Achlya hypogyna and Thraustotheca clavata identify the ancestral oomycete secretome and reveal gene acquisitions by horizontal gene transfer.</title>
        <authorList>
            <person name="Misner I."/>
            <person name="Blouin N."/>
            <person name="Leonard G."/>
            <person name="Richards T.A."/>
            <person name="Lane C.E."/>
        </authorList>
    </citation>
    <scope>NUCLEOTIDE SEQUENCE [LARGE SCALE GENOMIC DNA]</scope>
    <source>
        <strain evidence="3 4">ATCC 34112</strain>
    </source>
</reference>
<proteinExistence type="inferred from homology"/>
<evidence type="ECO:0000313" key="4">
    <source>
        <dbReference type="Proteomes" id="UP000243217"/>
    </source>
</evidence>
<dbReference type="SUPFAM" id="SSF55920">
    <property type="entry name" value="Creatinase/aminopeptidase"/>
    <property type="match status" value="1"/>
</dbReference>
<dbReference type="STRING" id="74557.A0A1V9Z095"/>
<organism evidence="3 4">
    <name type="scientific">Thraustotheca clavata</name>
    <dbReference type="NCBI Taxonomy" id="74557"/>
    <lineage>
        <taxon>Eukaryota</taxon>
        <taxon>Sar</taxon>
        <taxon>Stramenopiles</taxon>
        <taxon>Oomycota</taxon>
        <taxon>Saprolegniomycetes</taxon>
        <taxon>Saprolegniales</taxon>
        <taxon>Achlyaceae</taxon>
        <taxon>Thraustotheca</taxon>
    </lineage>
</organism>
<dbReference type="Gene3D" id="3.90.230.10">
    <property type="entry name" value="Creatinase/methionine aminopeptidase superfamily"/>
    <property type="match status" value="1"/>
</dbReference>
<comment type="caution">
    <text evidence="3">The sequence shown here is derived from an EMBL/GenBank/DDBJ whole genome shotgun (WGS) entry which is preliminary data.</text>
</comment>
<dbReference type="FunFam" id="1.10.10.10:FF:000029">
    <property type="entry name" value="Proliferation-associated 2G4, a"/>
    <property type="match status" value="1"/>
</dbReference>
<dbReference type="InterPro" id="IPR001714">
    <property type="entry name" value="Pept_M24_MAP"/>
</dbReference>